<dbReference type="AlphaFoldDB" id="A0AAF0EL39"/>
<dbReference type="InterPro" id="IPR038765">
    <property type="entry name" value="Papain-like_cys_pep_sf"/>
</dbReference>
<protein>
    <recommendedName>
        <fullName evidence="6">Ubiquitin carboxyl-terminal hydrolase</fullName>
        <ecNumber evidence="6">3.4.19.12</ecNumber>
    </recommendedName>
</protein>
<dbReference type="GO" id="GO:0043161">
    <property type="term" value="P:proteasome-mediated ubiquitin-dependent protein catabolic process"/>
    <property type="evidence" value="ECO:0007669"/>
    <property type="project" value="InterPro"/>
</dbReference>
<comment type="catalytic activity">
    <reaction evidence="1 6">
        <text>Thiol-dependent hydrolysis of ester, thioester, amide, peptide and isopeptide bonds formed by the C-terminal Gly of ubiquitin (a 76-residue protein attached to proteins as an intracellular targeting signal).</text>
        <dbReference type="EC" id="3.4.19.12"/>
    </reaction>
</comment>
<dbReference type="InterPro" id="IPR025305">
    <property type="entry name" value="UCH_repeat_domain"/>
</dbReference>
<feature type="domain" description="USP" evidence="7">
    <location>
        <begin position="505"/>
        <end position="920"/>
    </location>
</feature>
<sequence length="932" mass="103132">MRPPVPRRARECLRTPEALAESGLVWDSEAYSITWTSHEAAEADLCLPVWARDALASRPGTDACFAPATVEWQVCEPYDDLVIDGPWSMVDTTLPPVGPLWYTDDVPEGRRHMDVVQGRAYVTCTRDAALPEEIWHAFREARAATPAPGQTPQSEVVRALHLLARLLGNALAGVDRPVPLDGKVFSQQLRWDAPLQALMEGLEWRVAPLDDARPALHAPHDLLTKEELRMRTARLWLELAVLCVHEGGVPPSLPDAAPSGLAWRIERAAPLVPLVPWPDARVHRACARLGLGTHHMDAERAVALYQWQVTCFPAHRSSLVWALETLQARCGLDEPVSTCLALAQSEGVCLWRDVMAAHERLGLSVPSEGATLWDKPLAPTTEEVLAAYKAAVQEVLRHGTDAEYASAQQALRTLSTAYAEPAWAERAEANPWTPVERAYELLQVSADIDDALVVVGYEVYASETTTRPLLLRLALEAVAEARGSMYLHRYLRGDDPAPQDTTLPRGLENIGNTCYLNSLLQYVCWMVPVRDMVRALGEATVSRTPRPRVGGREVTDAERERAVVFAAQLRTLLHDMVTSDAPALQPSQELAYLALVPLAWEQATGGGDVGRETLLGQVSTQQDVCECLDNMLFLLEVAWACYETTPTDLARLCMGVTTQTLVMQPEGRVQTQDETFKSVPVTLLPESHDLYAALDTFFGEEGVELGAGHVQRTITLKEAPPLLQIHVQRVQYDRARQCVVKNQAPLDLPDTLYLDRYMEGSSALHTATHTRRQRLTQLRERICALDKAASVLSELDAALPRLATAGDELATLVGEHEPGTLLNEAQRVRCEAEACRAEMVELRAANEAAWRDEQYLAYDLTSVFMHRGEATHGHYFLNQWDRERGAWLSLNDARVTLISRDEAVKDPTGATSYLVVYVRREAAALLAPPRAA</sequence>
<dbReference type="PANTHER" id="PTHR43982">
    <property type="entry name" value="UBIQUITIN CARBOXYL-TERMINAL HYDROLASE"/>
    <property type="match status" value="1"/>
</dbReference>
<evidence type="ECO:0000256" key="2">
    <source>
        <dbReference type="ARBA" id="ARBA00022670"/>
    </source>
</evidence>
<dbReference type="GO" id="GO:0061136">
    <property type="term" value="P:regulation of proteasomal protein catabolic process"/>
    <property type="evidence" value="ECO:0007669"/>
    <property type="project" value="TreeGrafter"/>
</dbReference>
<dbReference type="EMBL" id="CP119895">
    <property type="protein sequence ID" value="WFD27769.1"/>
    <property type="molecule type" value="Genomic_DNA"/>
</dbReference>
<dbReference type="GO" id="GO:0004843">
    <property type="term" value="F:cysteine-type deubiquitinase activity"/>
    <property type="evidence" value="ECO:0007669"/>
    <property type="project" value="UniProtKB-UniRule"/>
</dbReference>
<dbReference type="PANTHER" id="PTHR43982:SF6">
    <property type="entry name" value="UBIQUITIN CARBOXYL-TERMINAL HYDROLASE 2-RELATED"/>
    <property type="match status" value="1"/>
</dbReference>
<dbReference type="PROSITE" id="PS00973">
    <property type="entry name" value="USP_2"/>
    <property type="match status" value="1"/>
</dbReference>
<dbReference type="PROSITE" id="PS00972">
    <property type="entry name" value="USP_1"/>
    <property type="match status" value="1"/>
</dbReference>
<dbReference type="EC" id="3.4.19.12" evidence="6"/>
<dbReference type="InterPro" id="IPR001394">
    <property type="entry name" value="Peptidase_C19_UCH"/>
</dbReference>
<dbReference type="InterPro" id="IPR044635">
    <property type="entry name" value="UBP14-like"/>
</dbReference>
<evidence type="ECO:0000313" key="9">
    <source>
        <dbReference type="Proteomes" id="UP001213623"/>
    </source>
</evidence>
<organism evidence="8 9">
    <name type="scientific">Malassezia nana</name>
    <dbReference type="NCBI Taxonomy" id="180528"/>
    <lineage>
        <taxon>Eukaryota</taxon>
        <taxon>Fungi</taxon>
        <taxon>Dikarya</taxon>
        <taxon>Basidiomycota</taxon>
        <taxon>Ustilaginomycotina</taxon>
        <taxon>Malasseziomycetes</taxon>
        <taxon>Malasseziales</taxon>
        <taxon>Malasseziaceae</taxon>
        <taxon>Malassezia</taxon>
    </lineage>
</organism>
<name>A0AAF0EL39_9BASI</name>
<dbReference type="InterPro" id="IPR018200">
    <property type="entry name" value="USP_CS"/>
</dbReference>
<dbReference type="Pfam" id="PF00443">
    <property type="entry name" value="UCH"/>
    <property type="match status" value="1"/>
</dbReference>
<dbReference type="GO" id="GO:0016579">
    <property type="term" value="P:protein deubiquitination"/>
    <property type="evidence" value="ECO:0007669"/>
    <property type="project" value="InterPro"/>
</dbReference>
<keyword evidence="4 6" id="KW-0378">Hydrolase</keyword>
<keyword evidence="3 6" id="KW-0833">Ubl conjugation pathway</keyword>
<dbReference type="PROSITE" id="PS50235">
    <property type="entry name" value="USP_3"/>
    <property type="match status" value="1"/>
</dbReference>
<keyword evidence="5 6" id="KW-0788">Thiol protease</keyword>
<accession>A0AAF0EL39</accession>
<dbReference type="Proteomes" id="UP001213623">
    <property type="component" value="Chromosome 4"/>
</dbReference>
<dbReference type="GO" id="GO:0070628">
    <property type="term" value="F:proteasome binding"/>
    <property type="evidence" value="ECO:0007669"/>
    <property type="project" value="TreeGrafter"/>
</dbReference>
<keyword evidence="9" id="KW-1185">Reference proteome</keyword>
<reference evidence="8" key="1">
    <citation type="submission" date="2023-03" db="EMBL/GenBank/DDBJ databases">
        <title>Mating type loci evolution in Malassezia.</title>
        <authorList>
            <person name="Coelho M.A."/>
        </authorList>
    </citation>
    <scope>NUCLEOTIDE SEQUENCE</scope>
    <source>
        <strain evidence="8">CBS 9557</strain>
    </source>
</reference>
<dbReference type="Gene3D" id="3.90.70.10">
    <property type="entry name" value="Cysteine proteinases"/>
    <property type="match status" value="1"/>
</dbReference>
<dbReference type="Pfam" id="PF13446">
    <property type="entry name" value="RPT"/>
    <property type="match status" value="1"/>
</dbReference>
<gene>
    <name evidence="8" type="primary">UBP2</name>
    <name evidence="8" type="ORF">MNAN1_002774</name>
</gene>
<evidence type="ECO:0000256" key="6">
    <source>
        <dbReference type="RuleBase" id="RU366025"/>
    </source>
</evidence>
<evidence type="ECO:0000259" key="7">
    <source>
        <dbReference type="PROSITE" id="PS50235"/>
    </source>
</evidence>
<evidence type="ECO:0000256" key="4">
    <source>
        <dbReference type="ARBA" id="ARBA00022801"/>
    </source>
</evidence>
<evidence type="ECO:0000256" key="5">
    <source>
        <dbReference type="ARBA" id="ARBA00022807"/>
    </source>
</evidence>
<evidence type="ECO:0000256" key="3">
    <source>
        <dbReference type="ARBA" id="ARBA00022786"/>
    </source>
</evidence>
<evidence type="ECO:0000256" key="1">
    <source>
        <dbReference type="ARBA" id="ARBA00000707"/>
    </source>
</evidence>
<keyword evidence="2 6" id="KW-0645">Protease</keyword>
<dbReference type="InterPro" id="IPR028889">
    <property type="entry name" value="USP"/>
</dbReference>
<dbReference type="SUPFAM" id="SSF54001">
    <property type="entry name" value="Cysteine proteinases"/>
    <property type="match status" value="1"/>
</dbReference>
<evidence type="ECO:0000313" key="8">
    <source>
        <dbReference type="EMBL" id="WFD27769.1"/>
    </source>
</evidence>
<comment type="similarity">
    <text evidence="6">Belongs to the peptidase C19 family.</text>
</comment>
<proteinExistence type="inferred from homology"/>
<dbReference type="CDD" id="cd02666">
    <property type="entry name" value="Peptidase_C19J"/>
    <property type="match status" value="1"/>
</dbReference>